<dbReference type="Pfam" id="PF01344">
    <property type="entry name" value="Kelch_1"/>
    <property type="match status" value="1"/>
</dbReference>
<protein>
    <submittedName>
        <fullName evidence="1">N-acetylneuraminic acid mutarotase</fullName>
    </submittedName>
</protein>
<evidence type="ECO:0000313" key="2">
    <source>
        <dbReference type="Proteomes" id="UP000590740"/>
    </source>
</evidence>
<gene>
    <name evidence="1" type="ORF">HNQ65_000214</name>
</gene>
<dbReference type="InterPro" id="IPR015915">
    <property type="entry name" value="Kelch-typ_b-propeller"/>
</dbReference>
<reference evidence="1 2" key="1">
    <citation type="submission" date="2020-08" db="EMBL/GenBank/DDBJ databases">
        <title>Genomic Encyclopedia of Type Strains, Phase IV (KMG-IV): sequencing the most valuable type-strain genomes for metagenomic binning, comparative biology and taxonomic classification.</title>
        <authorList>
            <person name="Goeker M."/>
        </authorList>
    </citation>
    <scope>NUCLEOTIDE SEQUENCE [LARGE SCALE GENOMIC DNA]</scope>
    <source>
        <strain evidence="1 2">DSM 12252</strain>
    </source>
</reference>
<dbReference type="SUPFAM" id="SSF50965">
    <property type="entry name" value="Galactose oxidase, central domain"/>
    <property type="match status" value="1"/>
</dbReference>
<name>A0A7W7Y7I2_9BACT</name>
<dbReference type="SMART" id="SM00612">
    <property type="entry name" value="Kelch"/>
    <property type="match status" value="3"/>
</dbReference>
<dbReference type="AlphaFoldDB" id="A0A7W7Y7I2"/>
<dbReference type="Gene3D" id="2.120.10.80">
    <property type="entry name" value="Kelch-type beta propeller"/>
    <property type="match status" value="2"/>
</dbReference>
<dbReference type="PANTHER" id="PTHR45632">
    <property type="entry name" value="LD33804P"/>
    <property type="match status" value="1"/>
</dbReference>
<keyword evidence="2" id="KW-1185">Reference proteome</keyword>
<organism evidence="1 2">
    <name type="scientific">Prosthecobacter vanneervenii</name>
    <dbReference type="NCBI Taxonomy" id="48466"/>
    <lineage>
        <taxon>Bacteria</taxon>
        <taxon>Pseudomonadati</taxon>
        <taxon>Verrucomicrobiota</taxon>
        <taxon>Verrucomicrobiia</taxon>
        <taxon>Verrucomicrobiales</taxon>
        <taxon>Verrucomicrobiaceae</taxon>
        <taxon>Prosthecobacter</taxon>
    </lineage>
</organism>
<evidence type="ECO:0000313" key="1">
    <source>
        <dbReference type="EMBL" id="MBB5030660.1"/>
    </source>
</evidence>
<sequence>MPEPNGGFVCGVHQGKIIIAGGTNWQGGKKNWLKAVHAYDPKERKWSQLPEMSHAIAYGTALQTADSLAWLGGSDGALSLKWLEVPEGTKSRVQIPTLPDAVVLAAGGVIGGLYLMAGGTPDAANIAGVSSKVHAVASADGRWQVTPKADYPGKPFAVAASAVAGAELFIFGGMNYDAASSAPVNSREAYAFSPAANTWRKLQPLPLATRGMTAVALDDQHLYLAGGYTDDFTADALIYDVKSDTYARTKALPYASMVALVKLGDYVYCLGGEDKKQSRTDKCHRIPVEALRQP</sequence>
<dbReference type="InterPro" id="IPR011043">
    <property type="entry name" value="Gal_Oxase/kelch_b-propeller"/>
</dbReference>
<dbReference type="RefSeq" id="WP_184337518.1">
    <property type="nucleotide sequence ID" value="NZ_JACHIG010000001.1"/>
</dbReference>
<comment type="caution">
    <text evidence="1">The sequence shown here is derived from an EMBL/GenBank/DDBJ whole genome shotgun (WGS) entry which is preliminary data.</text>
</comment>
<dbReference type="Proteomes" id="UP000590740">
    <property type="component" value="Unassembled WGS sequence"/>
</dbReference>
<dbReference type="InterPro" id="IPR006652">
    <property type="entry name" value="Kelch_1"/>
</dbReference>
<accession>A0A7W7Y7I2</accession>
<dbReference type="EMBL" id="JACHIG010000001">
    <property type="protein sequence ID" value="MBB5030660.1"/>
    <property type="molecule type" value="Genomic_DNA"/>
</dbReference>
<proteinExistence type="predicted"/>